<feature type="domain" description="Histidine kinase" evidence="17">
    <location>
        <begin position="409"/>
        <end position="605"/>
    </location>
</feature>
<dbReference type="PANTHER" id="PTHR24421:SF10">
    <property type="entry name" value="NITRATE_NITRITE SENSOR PROTEIN NARQ"/>
    <property type="match status" value="1"/>
</dbReference>
<keyword evidence="11 16" id="KW-1133">Transmembrane helix</keyword>
<comment type="subcellular location">
    <subcellularLocation>
        <location evidence="2">Cell inner membrane</location>
        <topology evidence="2">Multi-pass membrane protein</topology>
    </subcellularLocation>
</comment>
<keyword evidence="8 14" id="KW-0547">Nucleotide-binding</keyword>
<keyword evidence="7 16" id="KW-0812">Transmembrane</keyword>
<evidence type="ECO:0000256" key="2">
    <source>
        <dbReference type="ARBA" id="ARBA00004429"/>
    </source>
</evidence>
<comment type="caution">
    <text evidence="19">The sequence shown here is derived from an EMBL/GenBank/DDBJ whole genome shotgun (WGS) entry which is preliminary data.</text>
</comment>
<evidence type="ECO:0000259" key="18">
    <source>
        <dbReference type="PROSITE" id="PS50885"/>
    </source>
</evidence>
<evidence type="ECO:0000256" key="14">
    <source>
        <dbReference type="PIRNR" id="PIRNR003167"/>
    </source>
</evidence>
<keyword evidence="9 14" id="KW-0418">Kinase</keyword>
<keyword evidence="4 14" id="KW-0997">Cell inner membrane</keyword>
<dbReference type="InterPro" id="IPR036890">
    <property type="entry name" value="HATPase_C_sf"/>
</dbReference>
<evidence type="ECO:0000256" key="3">
    <source>
        <dbReference type="ARBA" id="ARBA00022475"/>
    </source>
</evidence>
<dbReference type="Gene3D" id="1.10.8.500">
    <property type="entry name" value="HAMP domain in histidine kinase"/>
    <property type="match status" value="1"/>
</dbReference>
<evidence type="ECO:0000259" key="17">
    <source>
        <dbReference type="PROSITE" id="PS50109"/>
    </source>
</evidence>
<dbReference type="PANTHER" id="PTHR24421">
    <property type="entry name" value="NITRATE/NITRITE SENSOR PROTEIN NARX-RELATED"/>
    <property type="match status" value="1"/>
</dbReference>
<dbReference type="Proteomes" id="UP000267535">
    <property type="component" value="Unassembled WGS sequence"/>
</dbReference>
<dbReference type="Pfam" id="PF07730">
    <property type="entry name" value="HisKA_3"/>
    <property type="match status" value="1"/>
</dbReference>
<evidence type="ECO:0000256" key="11">
    <source>
        <dbReference type="ARBA" id="ARBA00022989"/>
    </source>
</evidence>
<dbReference type="GO" id="GO:0046983">
    <property type="term" value="F:protein dimerization activity"/>
    <property type="evidence" value="ECO:0007669"/>
    <property type="project" value="UniProtKB-UniRule"/>
</dbReference>
<dbReference type="AlphaFoldDB" id="A0A3P1SWH0"/>
<dbReference type="InterPro" id="IPR003594">
    <property type="entry name" value="HATPase_dom"/>
</dbReference>
<keyword evidence="15" id="KW-0175">Coiled coil</keyword>
<dbReference type="SMART" id="SM00387">
    <property type="entry name" value="HATPase_c"/>
    <property type="match status" value="1"/>
</dbReference>
<dbReference type="EMBL" id="RQXV01000002">
    <property type="protein sequence ID" value="RRD00463.1"/>
    <property type="molecule type" value="Genomic_DNA"/>
</dbReference>
<dbReference type="CDD" id="cd19408">
    <property type="entry name" value="NarX_NarQ_sensor"/>
    <property type="match status" value="1"/>
</dbReference>
<dbReference type="Pfam" id="PF02518">
    <property type="entry name" value="HATPase_c"/>
    <property type="match status" value="1"/>
</dbReference>
<dbReference type="PROSITE" id="PS50885">
    <property type="entry name" value="HAMP"/>
    <property type="match status" value="1"/>
</dbReference>
<protein>
    <recommendedName>
        <fullName evidence="14">Sensor protein</fullName>
        <ecNumber evidence="14">2.7.13.3</ecNumber>
    </recommendedName>
</protein>
<accession>A0A3P1SWH0</accession>
<proteinExistence type="predicted"/>
<evidence type="ECO:0000256" key="5">
    <source>
        <dbReference type="ARBA" id="ARBA00022553"/>
    </source>
</evidence>
<feature type="coiled-coil region" evidence="15">
    <location>
        <begin position="234"/>
        <end position="261"/>
    </location>
</feature>
<dbReference type="SMART" id="SM00304">
    <property type="entry name" value="HAMP"/>
    <property type="match status" value="2"/>
</dbReference>
<evidence type="ECO:0000256" key="13">
    <source>
        <dbReference type="ARBA" id="ARBA00023136"/>
    </source>
</evidence>
<gene>
    <name evidence="19" type="ORF">EHS89_05055</name>
</gene>
<comment type="catalytic activity">
    <reaction evidence="1 14">
        <text>ATP + protein L-histidine = ADP + protein N-phospho-L-histidine.</text>
        <dbReference type="EC" id="2.7.13.3"/>
    </reaction>
</comment>
<dbReference type="SUPFAM" id="SSF158472">
    <property type="entry name" value="HAMP domain-like"/>
    <property type="match status" value="1"/>
</dbReference>
<evidence type="ECO:0000256" key="10">
    <source>
        <dbReference type="ARBA" id="ARBA00022840"/>
    </source>
</evidence>
<dbReference type="InterPro" id="IPR011712">
    <property type="entry name" value="Sig_transdc_His_kin_sub3_dim/P"/>
</dbReference>
<dbReference type="InterPro" id="IPR029095">
    <property type="entry name" value="NarX-like_N"/>
</dbReference>
<dbReference type="CDD" id="cd06225">
    <property type="entry name" value="HAMP"/>
    <property type="match status" value="1"/>
</dbReference>
<dbReference type="InterPro" id="IPR003660">
    <property type="entry name" value="HAMP_dom"/>
</dbReference>
<evidence type="ECO:0000256" key="4">
    <source>
        <dbReference type="ARBA" id="ARBA00022519"/>
    </source>
</evidence>
<evidence type="ECO:0000256" key="8">
    <source>
        <dbReference type="ARBA" id="ARBA00022741"/>
    </source>
</evidence>
<dbReference type="InterPro" id="IPR016380">
    <property type="entry name" value="Sig_transdc_His_kin_NarX/NarQ"/>
</dbReference>
<evidence type="ECO:0000313" key="19">
    <source>
        <dbReference type="EMBL" id="RRD00463.1"/>
    </source>
</evidence>
<evidence type="ECO:0000256" key="15">
    <source>
        <dbReference type="SAM" id="Coils"/>
    </source>
</evidence>
<evidence type="ECO:0000256" key="6">
    <source>
        <dbReference type="ARBA" id="ARBA00022679"/>
    </source>
</evidence>
<organism evidence="19 20">
    <name type="scientific">Amphritea balenae</name>
    <dbReference type="NCBI Taxonomy" id="452629"/>
    <lineage>
        <taxon>Bacteria</taxon>
        <taxon>Pseudomonadati</taxon>
        <taxon>Pseudomonadota</taxon>
        <taxon>Gammaproteobacteria</taxon>
        <taxon>Oceanospirillales</taxon>
        <taxon>Oceanospirillaceae</taxon>
        <taxon>Amphritea</taxon>
    </lineage>
</organism>
<evidence type="ECO:0000256" key="1">
    <source>
        <dbReference type="ARBA" id="ARBA00000085"/>
    </source>
</evidence>
<sequence>MKIFKHSIIARLGASMFAISLMALISMIGSVIVAESTQGDAAGINLAGSLRMLSFRIVSEAQQYQARPYPELREEVQSTIEEFGTRINSPIMAEVIPETRDHQLYSQYRSIVDDWEQRLAPSLHKALMEGSSVDNRFVDDIEAFVPRIDKMVQLLERSTESKIKLLSLVQGISLFMTILIIFIAMLDIRNNVVVPLQQLVEMARQVSRGKLTSRTTYKSQDELGVLGRSFNDMAEELSKMYSHLENRVNQKTAQLRQSNESLQLLYETSRQFTRKDDICRRMIPVLQQLETITPVGPIQVTLTEPDKKQHYRQVSTQSLERPLDCSDKSCDRCIVPQVIETPQQTLSLPIQTNETYFGEFNAQFNPAARPNQDQIKLIETVVENLSVALSLELKAQQKEKMSLIEERAVIARELHDSLAQSLSYLKMQVTRLQILREKDKPEEQINDVINELREGLNNAYRQLRELLTTFRLKLDKPGLEPALEATIDEFSERLGFQINFNYDIRHQTLSPNEEIHVLQLVREALANVVKHAKATDVSVLLTQKQDTIEVLIEDNGVGLPDNHEIKNHYGVIIMRDRVATLNGDLNLINLPDGGLQVQAIFNPKQENRI</sequence>
<dbReference type="SUPFAM" id="SSF55874">
    <property type="entry name" value="ATPase domain of HSP90 chaperone/DNA topoisomerase II/histidine kinase"/>
    <property type="match status" value="1"/>
</dbReference>
<dbReference type="CDD" id="cd16917">
    <property type="entry name" value="HATPase_UhpB-NarQ-NarX-like"/>
    <property type="match status" value="1"/>
</dbReference>
<evidence type="ECO:0000313" key="20">
    <source>
        <dbReference type="Proteomes" id="UP000267535"/>
    </source>
</evidence>
<dbReference type="Pfam" id="PF13675">
    <property type="entry name" value="PilJ"/>
    <property type="match status" value="1"/>
</dbReference>
<feature type="domain" description="HAMP" evidence="18">
    <location>
        <begin position="190"/>
        <end position="242"/>
    </location>
</feature>
<dbReference type="Gene3D" id="1.20.5.1930">
    <property type="match status" value="1"/>
</dbReference>
<dbReference type="PIRSF" id="PIRSF003167">
    <property type="entry name" value="STHK_NarX/NarQ"/>
    <property type="match status" value="1"/>
</dbReference>
<feature type="transmembrane region" description="Helical" evidence="16">
    <location>
        <begin position="12"/>
        <end position="34"/>
    </location>
</feature>
<dbReference type="InterPro" id="IPR042295">
    <property type="entry name" value="NarX-like_N_sf"/>
</dbReference>
<keyword evidence="6 14" id="KW-0808">Transferase</keyword>
<reference evidence="19 20" key="1">
    <citation type="submission" date="2018-11" db="EMBL/GenBank/DDBJ databases">
        <title>The draft genome sequence of Amphritea balenae JAMM 1525T.</title>
        <authorList>
            <person name="Fang Z."/>
            <person name="Zhang Y."/>
            <person name="Han X."/>
        </authorList>
    </citation>
    <scope>NUCLEOTIDE SEQUENCE [LARGE SCALE GENOMIC DNA]</scope>
    <source>
        <strain evidence="19 20">JAMM 1525</strain>
    </source>
</reference>
<evidence type="ECO:0000256" key="9">
    <source>
        <dbReference type="ARBA" id="ARBA00022777"/>
    </source>
</evidence>
<keyword evidence="13 14" id="KW-0472">Membrane</keyword>
<dbReference type="GO" id="GO:0000155">
    <property type="term" value="F:phosphorelay sensor kinase activity"/>
    <property type="evidence" value="ECO:0007669"/>
    <property type="project" value="UniProtKB-UniRule"/>
</dbReference>
<dbReference type="Gene3D" id="1.20.120.960">
    <property type="entry name" value="Histidine kinase NarX, sensor domain"/>
    <property type="match status" value="1"/>
</dbReference>
<dbReference type="GO" id="GO:0005886">
    <property type="term" value="C:plasma membrane"/>
    <property type="evidence" value="ECO:0007669"/>
    <property type="project" value="UniProtKB-SubCell"/>
</dbReference>
<dbReference type="PROSITE" id="PS50109">
    <property type="entry name" value="HIS_KIN"/>
    <property type="match status" value="1"/>
</dbReference>
<keyword evidence="3 14" id="KW-1003">Cell membrane</keyword>
<dbReference type="OrthoDB" id="9811306at2"/>
<dbReference type="EC" id="2.7.13.3" evidence="14"/>
<dbReference type="Gene3D" id="3.30.565.10">
    <property type="entry name" value="Histidine kinase-like ATPase, C-terminal domain"/>
    <property type="match status" value="1"/>
</dbReference>
<keyword evidence="10 14" id="KW-0067">ATP-binding</keyword>
<dbReference type="InterPro" id="IPR050482">
    <property type="entry name" value="Sensor_HK_TwoCompSys"/>
</dbReference>
<dbReference type="RefSeq" id="WP_124925044.1">
    <property type="nucleotide sequence ID" value="NZ_BMOH01000003.1"/>
</dbReference>
<dbReference type="GO" id="GO:0005524">
    <property type="term" value="F:ATP binding"/>
    <property type="evidence" value="ECO:0007669"/>
    <property type="project" value="UniProtKB-UniRule"/>
</dbReference>
<evidence type="ECO:0000256" key="16">
    <source>
        <dbReference type="SAM" id="Phobius"/>
    </source>
</evidence>
<name>A0A3P1SWH0_9GAMM</name>
<evidence type="ECO:0000256" key="7">
    <source>
        <dbReference type="ARBA" id="ARBA00022692"/>
    </source>
</evidence>
<evidence type="ECO:0000256" key="12">
    <source>
        <dbReference type="ARBA" id="ARBA00023012"/>
    </source>
</evidence>
<keyword evidence="20" id="KW-1185">Reference proteome</keyword>
<keyword evidence="12 14" id="KW-0902">Two-component regulatory system</keyword>
<dbReference type="Pfam" id="PF00672">
    <property type="entry name" value="HAMP"/>
    <property type="match status" value="1"/>
</dbReference>
<dbReference type="InterPro" id="IPR005467">
    <property type="entry name" value="His_kinase_dom"/>
</dbReference>
<keyword evidence="5" id="KW-0597">Phosphoprotein</keyword>